<dbReference type="Proteomes" id="UP001153334">
    <property type="component" value="Unassembled WGS sequence"/>
</dbReference>
<name>A0ACC2HPM8_9PEZI</name>
<keyword evidence="2" id="KW-1185">Reference proteome</keyword>
<proteinExistence type="predicted"/>
<accession>A0ACC2HPM8</accession>
<comment type="caution">
    <text evidence="1">The sequence shown here is derived from an EMBL/GenBank/DDBJ whole genome shotgun (WGS) entry which is preliminary data.</text>
</comment>
<sequence length="317" mass="33862">MEPHNRPDGPPPPYSETDIYSHSHISRHEHLSVADDDVSIAPSSSHSNIIDTPPESPHDDTQYNFPGPHGDQHVTASAQAYFDSRPPNRSGPNVTIDLEITPTSTPADFPYPKKVHDRDISEQDWQTFINYLIPEHAARANSHIIARKLRMADDDSSSASSRIVQAHLASLKSSASVSASPQNVDSVVREWNRSLPKIHRDNRAAGGGTHSGLWTATTGVFASVPCTSRGIVLRSALHSKPIATVSVGVDDLRVSHYSRPILGVYAGEGNPGRVMGTLLYSVVTAATPGPGLSAGLGADVAFVNTTGTDKGITHAAQ</sequence>
<gene>
    <name evidence="1" type="ORF">ONZ43_g7719</name>
</gene>
<evidence type="ECO:0000313" key="1">
    <source>
        <dbReference type="EMBL" id="KAJ8104713.1"/>
    </source>
</evidence>
<dbReference type="EMBL" id="JAPESX010003567">
    <property type="protein sequence ID" value="KAJ8104713.1"/>
    <property type="molecule type" value="Genomic_DNA"/>
</dbReference>
<evidence type="ECO:0000313" key="2">
    <source>
        <dbReference type="Proteomes" id="UP001153334"/>
    </source>
</evidence>
<reference evidence="1" key="1">
    <citation type="submission" date="2022-11" db="EMBL/GenBank/DDBJ databases">
        <title>Genome Sequence of Nemania bipapillata.</title>
        <authorList>
            <person name="Buettner E."/>
        </authorList>
    </citation>
    <scope>NUCLEOTIDE SEQUENCE</scope>
    <source>
        <strain evidence="1">CP14</strain>
    </source>
</reference>
<organism evidence="1 2">
    <name type="scientific">Nemania bipapillata</name>
    <dbReference type="NCBI Taxonomy" id="110536"/>
    <lineage>
        <taxon>Eukaryota</taxon>
        <taxon>Fungi</taxon>
        <taxon>Dikarya</taxon>
        <taxon>Ascomycota</taxon>
        <taxon>Pezizomycotina</taxon>
        <taxon>Sordariomycetes</taxon>
        <taxon>Xylariomycetidae</taxon>
        <taxon>Xylariales</taxon>
        <taxon>Xylariaceae</taxon>
        <taxon>Nemania</taxon>
    </lineage>
</organism>
<protein>
    <submittedName>
        <fullName evidence="1">Uncharacterized protein</fullName>
    </submittedName>
</protein>